<evidence type="ECO:0000256" key="4">
    <source>
        <dbReference type="ARBA" id="ARBA00022801"/>
    </source>
</evidence>
<proteinExistence type="inferred from homology"/>
<dbReference type="Pfam" id="PF01368">
    <property type="entry name" value="DHH"/>
    <property type="match status" value="1"/>
</dbReference>
<dbReference type="GO" id="GO:0006310">
    <property type="term" value="P:DNA recombination"/>
    <property type="evidence" value="ECO:0007669"/>
    <property type="project" value="InterPro"/>
</dbReference>
<dbReference type="FunFam" id="3.10.310.30:FF:000001">
    <property type="entry name" value="Single-stranded-DNA-specific exonuclease recJ"/>
    <property type="match status" value="1"/>
</dbReference>
<dbReference type="Gene3D" id="3.90.1640.30">
    <property type="match status" value="1"/>
</dbReference>
<evidence type="ECO:0000259" key="8">
    <source>
        <dbReference type="Pfam" id="PF02272"/>
    </source>
</evidence>
<organism evidence="10 11">
    <name type="scientific">Vibrio owensii</name>
    <dbReference type="NCBI Taxonomy" id="696485"/>
    <lineage>
        <taxon>Bacteria</taxon>
        <taxon>Pseudomonadati</taxon>
        <taxon>Pseudomonadota</taxon>
        <taxon>Gammaproteobacteria</taxon>
        <taxon>Vibrionales</taxon>
        <taxon>Vibrionaceae</taxon>
        <taxon>Vibrio</taxon>
    </lineage>
</organism>
<evidence type="ECO:0000256" key="3">
    <source>
        <dbReference type="ARBA" id="ARBA00022722"/>
    </source>
</evidence>
<name>A0AAP9GE98_9VIBR</name>
<reference evidence="10 11" key="1">
    <citation type="journal article" date="2015" name="Genome Announc.">
        <title>Draft Genome Sequence of Vibrio owensii Strain SH-14, Which Causes Shrimp Acute Hepatopancreatic Necrosis Disease.</title>
        <authorList>
            <person name="Liu L."/>
            <person name="Xiao J."/>
            <person name="Xia X."/>
            <person name="Pan Y."/>
            <person name="Yan S."/>
            <person name="Wang Y."/>
        </authorList>
    </citation>
    <scope>NUCLEOTIDE SEQUENCE [LARGE SCALE GENOMIC DNA]</scope>
    <source>
        <strain evidence="10 11">SH14</strain>
    </source>
</reference>
<evidence type="ECO:0000259" key="9">
    <source>
        <dbReference type="Pfam" id="PF17768"/>
    </source>
</evidence>
<gene>
    <name evidence="10" type="primary">recJ</name>
    <name evidence="10" type="ORF">APZ19_14505</name>
</gene>
<dbReference type="GO" id="GO:0006281">
    <property type="term" value="P:DNA repair"/>
    <property type="evidence" value="ECO:0007669"/>
    <property type="project" value="InterPro"/>
</dbReference>
<dbReference type="InterPro" id="IPR041122">
    <property type="entry name" value="RecJ_OB"/>
</dbReference>
<evidence type="ECO:0000313" key="11">
    <source>
        <dbReference type="Proteomes" id="UP000390336"/>
    </source>
</evidence>
<dbReference type="InterPro" id="IPR038763">
    <property type="entry name" value="DHH_sf"/>
</dbReference>
<evidence type="ECO:0000256" key="1">
    <source>
        <dbReference type="ARBA" id="ARBA00005915"/>
    </source>
</evidence>
<evidence type="ECO:0000259" key="7">
    <source>
        <dbReference type="Pfam" id="PF01368"/>
    </source>
</evidence>
<dbReference type="Gene3D" id="3.10.310.30">
    <property type="match status" value="1"/>
</dbReference>
<dbReference type="InterPro" id="IPR001667">
    <property type="entry name" value="DDH_dom"/>
</dbReference>
<feature type="domain" description="DHHA1" evidence="8">
    <location>
        <begin position="358"/>
        <end position="453"/>
    </location>
</feature>
<dbReference type="GO" id="GO:0003676">
    <property type="term" value="F:nucleic acid binding"/>
    <property type="evidence" value="ECO:0007669"/>
    <property type="project" value="InterPro"/>
</dbReference>
<keyword evidence="5 10" id="KW-0269">Exonuclease</keyword>
<sequence>MIEIQRRPEPDLSLLPDSIPAILKRIYINRGITDVAQLETSARGLHSYQQLGGIDKAVELLFQAIDKKKRIIVVGDFDADGATSSALSVLALRMLGSNNVDYLVPNRFEDGYGLSPEVVDQALELGAEMIMTVDNGVSSIEGVRYAKENGITVLVTDHHLPGQVLPDVDAMVNPNLDSCAFPSKALAGVGVAFYLMMALCVYMRKQNWFAQQGMQEPKLMELIDLVALGTVADVVPLDENNRILVHQGLQRIRAGKARPGIQALIEVAKRDARRLVASDFCFALGPRINAAGRLDDMSFGVELLMSNNIHAARRMASELDGLNQTRKEIEEGMKQEAMAFCERLQFGENSELPYGLALFQRDWHQGVIGILASRIKEKFHRPVIAFADGGEGTIKGSCRSIPGLHMRDALDFIDTQNPGLIIKFGGHAMAAGLTIKEQDFERFSRLFDDVVKKELDEAALKGVIMSDGELKPEEFSMHVAEQLRSGGPFGQAFPEPIFDGEFKVLHQKLVGEKHLKLMLEPLYKGHPTNVMIDGIAFNVDLRRWPDASVKTVRLAYKLDVNEFRGNQSLQLMIEHIEAK</sequence>
<dbReference type="SUPFAM" id="SSF64182">
    <property type="entry name" value="DHH phosphoesterases"/>
    <property type="match status" value="1"/>
</dbReference>
<accession>A0AAP9GE98</accession>
<evidence type="ECO:0000256" key="5">
    <source>
        <dbReference type="ARBA" id="ARBA00022839"/>
    </source>
</evidence>
<dbReference type="Proteomes" id="UP000390336">
    <property type="component" value="Chromosome 1"/>
</dbReference>
<dbReference type="AlphaFoldDB" id="A0AAP9GE98"/>
<dbReference type="PANTHER" id="PTHR30255">
    <property type="entry name" value="SINGLE-STRANDED-DNA-SPECIFIC EXONUCLEASE RECJ"/>
    <property type="match status" value="1"/>
</dbReference>
<dbReference type="InterPro" id="IPR051673">
    <property type="entry name" value="SSDNA_exonuclease_RecJ"/>
</dbReference>
<feature type="domain" description="RecJ OB" evidence="9">
    <location>
        <begin position="467"/>
        <end position="575"/>
    </location>
</feature>
<evidence type="ECO:0000256" key="6">
    <source>
        <dbReference type="ARBA" id="ARBA00055369"/>
    </source>
</evidence>
<feature type="domain" description="DDH" evidence="7">
    <location>
        <begin position="70"/>
        <end position="230"/>
    </location>
</feature>
<dbReference type="InterPro" id="IPR004610">
    <property type="entry name" value="RecJ"/>
</dbReference>
<protein>
    <recommendedName>
        <fullName evidence="2">Single-stranded-DNA-specific exonuclease RecJ</fullName>
    </recommendedName>
</protein>
<dbReference type="PANTHER" id="PTHR30255:SF2">
    <property type="entry name" value="SINGLE-STRANDED-DNA-SPECIFIC EXONUCLEASE RECJ"/>
    <property type="match status" value="1"/>
</dbReference>
<dbReference type="FunFam" id="3.90.1640.30:FF:000001">
    <property type="entry name" value="Single-stranded-DNA-specific exonuclease RecJ"/>
    <property type="match status" value="1"/>
</dbReference>
<keyword evidence="3" id="KW-0540">Nuclease</keyword>
<keyword evidence="4 10" id="KW-0378">Hydrolase</keyword>
<comment type="function">
    <text evidence="6">Single-stranded-DNA-specific exonuclease. Required for many types of recombinational events, although the stringency of the requirement for RecJ appears to vary with the type of recombinational event monitored and the other recombination gene products which are available.</text>
</comment>
<evidence type="ECO:0000256" key="2">
    <source>
        <dbReference type="ARBA" id="ARBA00019841"/>
    </source>
</evidence>
<dbReference type="GO" id="GO:0008409">
    <property type="term" value="F:5'-3' exonuclease activity"/>
    <property type="evidence" value="ECO:0007669"/>
    <property type="project" value="InterPro"/>
</dbReference>
<dbReference type="Pfam" id="PF17768">
    <property type="entry name" value="RecJ_OB"/>
    <property type="match status" value="1"/>
</dbReference>
<dbReference type="RefSeq" id="WP_054822987.1">
    <property type="nucleotide sequence ID" value="NZ_CP045859.1"/>
</dbReference>
<evidence type="ECO:0000313" key="10">
    <source>
        <dbReference type="EMBL" id="QGH48232.1"/>
    </source>
</evidence>
<comment type="similarity">
    <text evidence="1">Belongs to the RecJ family.</text>
</comment>
<dbReference type="Pfam" id="PF02272">
    <property type="entry name" value="DHHA1"/>
    <property type="match status" value="1"/>
</dbReference>
<dbReference type="NCBIfam" id="TIGR00644">
    <property type="entry name" value="recJ"/>
    <property type="match status" value="1"/>
</dbReference>
<dbReference type="EMBL" id="CP045859">
    <property type="protein sequence ID" value="QGH48232.1"/>
    <property type="molecule type" value="Genomic_DNA"/>
</dbReference>
<dbReference type="NCBIfam" id="NF008290">
    <property type="entry name" value="PRK11070.1"/>
    <property type="match status" value="1"/>
</dbReference>
<dbReference type="InterPro" id="IPR003156">
    <property type="entry name" value="DHHA1_dom"/>
</dbReference>